<protein>
    <submittedName>
        <fullName evidence="5">Polyamine acetyltransferase</fullName>
    </submittedName>
</protein>
<dbReference type="CGD" id="CAL0000201548">
    <property type="gene designation" value="orf19.7269"/>
</dbReference>
<dbReference type="VEuPathDB" id="FungiDB:C1_14500C_A"/>
<dbReference type="GeneID" id="3643331"/>
<dbReference type="STRING" id="237561.A0A1D8PFY0"/>
<organism evidence="5 6">
    <name type="scientific">Candida albicans (strain SC5314 / ATCC MYA-2876)</name>
    <name type="common">Yeast</name>
    <dbReference type="NCBI Taxonomy" id="237561"/>
    <lineage>
        <taxon>Eukaryota</taxon>
        <taxon>Fungi</taxon>
        <taxon>Dikarya</taxon>
        <taxon>Ascomycota</taxon>
        <taxon>Saccharomycotina</taxon>
        <taxon>Pichiomycetes</taxon>
        <taxon>Debaryomycetaceae</taxon>
        <taxon>Candida/Lodderomyces clade</taxon>
        <taxon>Candida</taxon>
    </lineage>
</organism>
<dbReference type="GO" id="GO:0004059">
    <property type="term" value="F:aralkylamine N-acetyltransferase activity"/>
    <property type="evidence" value="ECO:0000318"/>
    <property type="project" value="GO_Central"/>
</dbReference>
<dbReference type="PANTHER" id="PTHR10908:SF0">
    <property type="entry name" value="SEROTONIN N-ACETYLTRANSFERASE"/>
    <property type="match status" value="1"/>
</dbReference>
<dbReference type="InParanoid" id="A0A1D8PFY0"/>
<name>A0A1D8PFY0_CANAL</name>
<dbReference type="AlphaFoldDB" id="A0A1D8PFY0"/>
<dbReference type="PANTHER" id="PTHR10908">
    <property type="entry name" value="SEROTONIN N-ACETYLTRANSFERASE"/>
    <property type="match status" value="1"/>
</dbReference>
<evidence type="ECO:0000313" key="5">
    <source>
        <dbReference type="EMBL" id="AOW27049.1"/>
    </source>
</evidence>
<reference evidence="5 6" key="2">
    <citation type="journal article" date="2007" name="Genome Biol.">
        <title>Assembly of the Candida albicans genome into sixteen supercontigs aligned on the eight chromosomes.</title>
        <authorList>
            <person name="van het Hoog M."/>
            <person name="Rast T.J."/>
            <person name="Martchenko M."/>
            <person name="Grindle S."/>
            <person name="Dignard D."/>
            <person name="Hogues H."/>
            <person name="Cuomo C."/>
            <person name="Berriman M."/>
            <person name="Scherer S."/>
            <person name="Magee B.B."/>
            <person name="Whiteway M."/>
            <person name="Chibana H."/>
            <person name="Nantel A."/>
            <person name="Magee P.T."/>
        </authorList>
    </citation>
    <scope>GENOME REANNOTATION</scope>
    <source>
        <strain evidence="6">SC5314 / ATCC MYA-2876</strain>
    </source>
</reference>
<dbReference type="GO" id="GO:0004145">
    <property type="term" value="F:diamine N-acetyltransferase activity"/>
    <property type="evidence" value="ECO:0007669"/>
    <property type="project" value="EnsemblFungi"/>
</dbReference>
<dbReference type="GO" id="GO:0005737">
    <property type="term" value="C:cytoplasm"/>
    <property type="evidence" value="ECO:0000318"/>
    <property type="project" value="GO_Central"/>
</dbReference>
<dbReference type="InterPro" id="IPR051635">
    <property type="entry name" value="SNAT-like"/>
</dbReference>
<dbReference type="eggNOG" id="KOG4144">
    <property type="taxonomic scope" value="Eukaryota"/>
</dbReference>
<evidence type="ECO:0000259" key="3">
    <source>
        <dbReference type="PROSITE" id="PS51186"/>
    </source>
</evidence>
<dbReference type="GO" id="GO:0006325">
    <property type="term" value="P:chromatin organization"/>
    <property type="evidence" value="ECO:0007669"/>
    <property type="project" value="EnsemblFungi"/>
</dbReference>
<dbReference type="Pfam" id="PF13673">
    <property type="entry name" value="Acetyltransf_10"/>
    <property type="match status" value="1"/>
</dbReference>
<keyword evidence="1" id="KW-0808">Transferase</keyword>
<dbReference type="KEGG" id="cal:CAALFM_C114500CA"/>
<dbReference type="SUPFAM" id="SSF55729">
    <property type="entry name" value="Acyl-CoA N-acyltransferases (Nat)"/>
    <property type="match status" value="1"/>
</dbReference>
<evidence type="ECO:0000313" key="6">
    <source>
        <dbReference type="Proteomes" id="UP000000559"/>
    </source>
</evidence>
<dbReference type="OrthoDB" id="30840at2759"/>
<accession>A0A1D8PFY0</accession>
<dbReference type="Proteomes" id="UP000000559">
    <property type="component" value="Chromosome 1"/>
</dbReference>
<keyword evidence="6" id="KW-1185">Reference proteome</keyword>
<dbReference type="FunCoup" id="A0A1D8PFY0">
    <property type="interactions" value="281"/>
</dbReference>
<dbReference type="PROSITE" id="PS51186">
    <property type="entry name" value="GNAT"/>
    <property type="match status" value="1"/>
</dbReference>
<dbReference type="OMA" id="WLEHAAF"/>
<dbReference type="RefSeq" id="XP_715066.1">
    <property type="nucleotide sequence ID" value="XM_709973.1"/>
</dbReference>
<dbReference type="Gene3D" id="3.40.630.30">
    <property type="match status" value="1"/>
</dbReference>
<feature type="domain" description="N-acetyltransferase" evidence="3">
    <location>
        <begin position="8"/>
        <end position="215"/>
    </location>
</feature>
<dbReference type="SMR" id="A0A1D8PFY0"/>
<dbReference type="EMBL" id="CP017623">
    <property type="protein sequence ID" value="AOW27049.1"/>
    <property type="molecule type" value="Genomic_DNA"/>
</dbReference>
<gene>
    <name evidence="5" type="ordered locus">CAALFM_C114500CA</name>
    <name evidence="4" type="ordered locus">orf19.7269</name>
</gene>
<evidence type="ECO:0000313" key="4">
    <source>
        <dbReference type="CGD" id="CAL0000201548"/>
    </source>
</evidence>
<keyword evidence="2" id="KW-0012">Acyltransferase</keyword>
<evidence type="ECO:0000256" key="1">
    <source>
        <dbReference type="ARBA" id="ARBA00022679"/>
    </source>
</evidence>
<dbReference type="InterPro" id="IPR016181">
    <property type="entry name" value="Acyl_CoA_acyltransferase"/>
</dbReference>
<proteinExistence type="predicted"/>
<reference evidence="5 6" key="1">
    <citation type="journal article" date="2004" name="Proc. Natl. Acad. Sci. U.S.A.">
        <title>The diploid genome sequence of Candida albicans.</title>
        <authorList>
            <person name="Jones T."/>
            <person name="Federspiel N.A."/>
            <person name="Chibana H."/>
            <person name="Dungan J."/>
            <person name="Kalman S."/>
            <person name="Magee B.B."/>
            <person name="Newport G."/>
            <person name="Thorstenson Y.R."/>
            <person name="Agabian N."/>
            <person name="Magee P.T."/>
            <person name="Davis R.W."/>
            <person name="Scherer S."/>
        </authorList>
    </citation>
    <scope>NUCLEOTIDE SEQUENCE [LARGE SCALE GENOMIC DNA]</scope>
    <source>
        <strain evidence="6">SC5314 / ATCC MYA-2876</strain>
    </source>
</reference>
<dbReference type="InterPro" id="IPR000182">
    <property type="entry name" value="GNAT_dom"/>
</dbReference>
<reference evidence="5 6" key="3">
    <citation type="journal article" date="2013" name="Genome Biol.">
        <title>Assembly of a phased diploid Candida albicans genome facilitates allele-specific measurements and provides a simple model for repeat and indel structure.</title>
        <authorList>
            <person name="Muzzey D."/>
            <person name="Schwartz K."/>
            <person name="Weissman J.S."/>
            <person name="Sherlock G."/>
        </authorList>
    </citation>
    <scope>NUCLEOTIDE SEQUENCE [LARGE SCALE GENOMIC DNA]</scope>
    <source>
        <strain evidence="6">SC5314 / ATCC MYA-2876</strain>
    </source>
</reference>
<sequence length="220" mass="24789">MSDFPPNLSIRPLTIQDIDQCVELEAKGFPPEERCSREKFNYRLTVAPELCAGLFVREYDYKYNAINLPEVAEKLQKQHQDEDDDDDELPSHSSVLKETLIGHVIATKIASTKITDASMQLPSKETPGSGHIESSRNIGIHSVVIHPDWRGKNLGALLLHDYIQKLSNQDVGDQIVIINKENLIPFYEKIGFNNLGESECKYAGTTWYDMAIDLVATDDL</sequence>
<evidence type="ECO:0000256" key="2">
    <source>
        <dbReference type="ARBA" id="ARBA00023315"/>
    </source>
</evidence>